<dbReference type="AlphaFoldDB" id="A0A919MTA7"/>
<keyword evidence="2" id="KW-0812">Transmembrane</keyword>
<name>A0A919MTA7_9ACTN</name>
<protein>
    <recommendedName>
        <fullName evidence="5">DUF2637 domain-containing protein</fullName>
    </recommendedName>
</protein>
<feature type="transmembrane region" description="Helical" evidence="2">
    <location>
        <begin position="114"/>
        <end position="135"/>
    </location>
</feature>
<evidence type="ECO:0008006" key="5">
    <source>
        <dbReference type="Google" id="ProtNLM"/>
    </source>
</evidence>
<keyword evidence="2" id="KW-1133">Transmembrane helix</keyword>
<evidence type="ECO:0000313" key="3">
    <source>
        <dbReference type="EMBL" id="GIE94059.1"/>
    </source>
</evidence>
<dbReference type="Proteomes" id="UP000636960">
    <property type="component" value="Unassembled WGS sequence"/>
</dbReference>
<feature type="transmembrane region" description="Helical" evidence="2">
    <location>
        <begin position="21"/>
        <end position="39"/>
    </location>
</feature>
<dbReference type="SUPFAM" id="SSF103473">
    <property type="entry name" value="MFS general substrate transporter"/>
    <property type="match status" value="1"/>
</dbReference>
<accession>A0A919MTA7</accession>
<keyword evidence="4" id="KW-1185">Reference proteome</keyword>
<evidence type="ECO:0000256" key="1">
    <source>
        <dbReference type="SAM" id="MobiDB-lite"/>
    </source>
</evidence>
<reference evidence="3" key="1">
    <citation type="submission" date="2021-01" db="EMBL/GenBank/DDBJ databases">
        <title>Whole genome shotgun sequence of Actinoplanes rishiriensis NBRC 108556.</title>
        <authorList>
            <person name="Komaki H."/>
            <person name="Tamura T."/>
        </authorList>
    </citation>
    <scope>NUCLEOTIDE SEQUENCE</scope>
    <source>
        <strain evidence="3">NBRC 108556</strain>
    </source>
</reference>
<evidence type="ECO:0000256" key="2">
    <source>
        <dbReference type="SAM" id="Phobius"/>
    </source>
</evidence>
<gene>
    <name evidence="3" type="ORF">Ari01nite_15240</name>
</gene>
<feature type="transmembrane region" description="Helical" evidence="2">
    <location>
        <begin position="59"/>
        <end position="77"/>
    </location>
</feature>
<dbReference type="EMBL" id="BOMV01000008">
    <property type="protein sequence ID" value="GIE94059.1"/>
    <property type="molecule type" value="Genomic_DNA"/>
</dbReference>
<dbReference type="InterPro" id="IPR036259">
    <property type="entry name" value="MFS_trans_sf"/>
</dbReference>
<sequence>MTTNSHPPTTEPGLADRLERVALFLILGAVAILAGKVAFFRVVGWTMENSPDETPYEAGWTNGIITELLPIGALLYIRHQKRHGRKPGSLAWSALLGGFLFSLVAQLAQAEPTAFGWIVAGLPSAAFMALSKLVVSMRPAQHAVEVSAANSQTGAVIAPVVTAPVAEAAEPDGSRTRKTKPEPSPMPATRHAAATSKSSEPSAAARRRSLPATLTRKDQVVAAAKALGPGASVEAIASKAGVSVSTVRRHLPPVNQPIGQPKMPGQAVVLSGDVALSAA</sequence>
<proteinExistence type="predicted"/>
<dbReference type="RefSeq" id="WP_203780386.1">
    <property type="nucleotide sequence ID" value="NZ_BOMV01000008.1"/>
</dbReference>
<evidence type="ECO:0000313" key="4">
    <source>
        <dbReference type="Proteomes" id="UP000636960"/>
    </source>
</evidence>
<feature type="compositionally biased region" description="Basic and acidic residues" evidence="1">
    <location>
        <begin position="172"/>
        <end position="181"/>
    </location>
</feature>
<organism evidence="3 4">
    <name type="scientific">Paractinoplanes rishiriensis</name>
    <dbReference type="NCBI Taxonomy" id="1050105"/>
    <lineage>
        <taxon>Bacteria</taxon>
        <taxon>Bacillati</taxon>
        <taxon>Actinomycetota</taxon>
        <taxon>Actinomycetes</taxon>
        <taxon>Micromonosporales</taxon>
        <taxon>Micromonosporaceae</taxon>
        <taxon>Paractinoplanes</taxon>
    </lineage>
</organism>
<keyword evidence="2" id="KW-0472">Membrane</keyword>
<feature type="transmembrane region" description="Helical" evidence="2">
    <location>
        <begin position="89"/>
        <end position="108"/>
    </location>
</feature>
<comment type="caution">
    <text evidence="3">The sequence shown here is derived from an EMBL/GenBank/DDBJ whole genome shotgun (WGS) entry which is preliminary data.</text>
</comment>
<feature type="region of interest" description="Disordered" evidence="1">
    <location>
        <begin position="167"/>
        <end position="213"/>
    </location>
</feature>